<evidence type="ECO:0000259" key="1">
    <source>
        <dbReference type="Pfam" id="PF12937"/>
    </source>
</evidence>
<keyword evidence="3" id="KW-1185">Reference proteome</keyword>
<dbReference type="OrthoDB" id="3134645at2759"/>
<proteinExistence type="predicted"/>
<dbReference type="AlphaFoldDB" id="A0A8X6QHY5"/>
<dbReference type="InterPro" id="IPR032675">
    <property type="entry name" value="LRR_dom_sf"/>
</dbReference>
<protein>
    <recommendedName>
        <fullName evidence="1">F-box domain-containing protein</fullName>
    </recommendedName>
</protein>
<reference evidence="2" key="1">
    <citation type="submission" date="2020-08" db="EMBL/GenBank/DDBJ databases">
        <title>Multicomponent nature underlies the extraordinary mechanical properties of spider dragline silk.</title>
        <authorList>
            <person name="Kono N."/>
            <person name="Nakamura H."/>
            <person name="Mori M."/>
            <person name="Yoshida Y."/>
            <person name="Ohtoshi R."/>
            <person name="Malay A.D."/>
            <person name="Moran D.A.P."/>
            <person name="Tomita M."/>
            <person name="Numata K."/>
            <person name="Arakawa K."/>
        </authorList>
    </citation>
    <scope>NUCLEOTIDE SEQUENCE</scope>
</reference>
<dbReference type="SUPFAM" id="SSF52047">
    <property type="entry name" value="RNI-like"/>
    <property type="match status" value="1"/>
</dbReference>
<dbReference type="PANTHER" id="PTHR13318:SF95">
    <property type="entry name" value="F-BOX PROTEIN YLR352W"/>
    <property type="match status" value="1"/>
</dbReference>
<dbReference type="Gene3D" id="3.80.10.10">
    <property type="entry name" value="Ribonuclease Inhibitor"/>
    <property type="match status" value="1"/>
</dbReference>
<organism evidence="2 3">
    <name type="scientific">Nephila pilipes</name>
    <name type="common">Giant wood spider</name>
    <name type="synonym">Nephila maculata</name>
    <dbReference type="NCBI Taxonomy" id="299642"/>
    <lineage>
        <taxon>Eukaryota</taxon>
        <taxon>Metazoa</taxon>
        <taxon>Ecdysozoa</taxon>
        <taxon>Arthropoda</taxon>
        <taxon>Chelicerata</taxon>
        <taxon>Arachnida</taxon>
        <taxon>Araneae</taxon>
        <taxon>Araneomorphae</taxon>
        <taxon>Entelegynae</taxon>
        <taxon>Araneoidea</taxon>
        <taxon>Nephilidae</taxon>
        <taxon>Nephila</taxon>
    </lineage>
</organism>
<comment type="caution">
    <text evidence="2">The sequence shown here is derived from an EMBL/GenBank/DDBJ whole genome shotgun (WGS) entry which is preliminary data.</text>
</comment>
<evidence type="ECO:0000313" key="3">
    <source>
        <dbReference type="Proteomes" id="UP000887013"/>
    </source>
</evidence>
<dbReference type="SUPFAM" id="SSF81383">
    <property type="entry name" value="F-box domain"/>
    <property type="match status" value="1"/>
</dbReference>
<dbReference type="InterPro" id="IPR036047">
    <property type="entry name" value="F-box-like_dom_sf"/>
</dbReference>
<dbReference type="EMBL" id="BMAW01128574">
    <property type="protein sequence ID" value="GFU26288.1"/>
    <property type="molecule type" value="Genomic_DNA"/>
</dbReference>
<evidence type="ECO:0000313" key="2">
    <source>
        <dbReference type="EMBL" id="GFU26288.1"/>
    </source>
</evidence>
<name>A0A8X6QHY5_NEPPI</name>
<dbReference type="PANTHER" id="PTHR13318">
    <property type="entry name" value="PARTNER OF PAIRED, ISOFORM B-RELATED"/>
    <property type="match status" value="1"/>
</dbReference>
<accession>A0A8X6QHY5</accession>
<dbReference type="Pfam" id="PF12937">
    <property type="entry name" value="F-box-like"/>
    <property type="match status" value="1"/>
</dbReference>
<gene>
    <name evidence="2" type="primary">FBXL6</name>
    <name evidence="2" type="ORF">NPIL_197551</name>
</gene>
<dbReference type="GO" id="GO:0019005">
    <property type="term" value="C:SCF ubiquitin ligase complex"/>
    <property type="evidence" value="ECO:0007669"/>
    <property type="project" value="TreeGrafter"/>
</dbReference>
<dbReference type="InterPro" id="IPR001810">
    <property type="entry name" value="F-box_dom"/>
</dbReference>
<dbReference type="Proteomes" id="UP000887013">
    <property type="component" value="Unassembled WGS sequence"/>
</dbReference>
<dbReference type="GO" id="GO:0031146">
    <property type="term" value="P:SCF-dependent proteasomal ubiquitin-dependent protein catabolic process"/>
    <property type="evidence" value="ECO:0007669"/>
    <property type="project" value="TreeGrafter"/>
</dbReference>
<sequence>MAHINDLPHEILLKIFSEYLKTESQLSLIQNVSKTCLYWSEVCMDAFLWCIYDGSLPFVTLKQFCKKGYLKNIEILNFSKVKENVNVTQEDLKSIYSNLPKVKCVIFSNAVKKFEKRECYLISELQKHCPNLNEIIINEQTFHDYKISNKLFENFFDFRGSKLVSLDFSNINLVGVRDLFLTIASSCRNLEHLKVQNLHIQSANPSFLIENMQEGLQKLKTLRLGYPILFRSRSSLKSCGFPTLEIFTHPSKMDCYIQDRLLKRLLLKSPNLKVLDIRGCTLLTADALCALPAADLERLYVSQTRLYSSLNFINVLRKWGHSLEALDISRLKGSIINDHFTSLISNCNLQNLEILDINNTAVTISTVKMIIRNCPKLNFLQLESCRELCRGCKRAYEGKISIEELLLKLDDNMDIT</sequence>
<dbReference type="Gene3D" id="1.20.1280.50">
    <property type="match status" value="1"/>
</dbReference>
<feature type="domain" description="F-box" evidence="1">
    <location>
        <begin position="4"/>
        <end position="49"/>
    </location>
</feature>